<comment type="subunit">
    <text evidence="8">Monomer.</text>
</comment>
<dbReference type="GO" id="GO:0072344">
    <property type="term" value="P:rescue of stalled ribosome"/>
    <property type="evidence" value="ECO:0007669"/>
    <property type="project" value="UniProtKB-UniRule"/>
</dbReference>
<evidence type="ECO:0000313" key="12">
    <source>
        <dbReference type="Proteomes" id="UP000823615"/>
    </source>
</evidence>
<keyword evidence="2 8" id="KW-0963">Cytoplasm</keyword>
<dbReference type="PANTHER" id="PTHR17224:SF1">
    <property type="entry name" value="PEPTIDYL-TRNA HYDROLASE"/>
    <property type="match status" value="1"/>
</dbReference>
<feature type="binding site" evidence="8">
    <location>
        <position position="60"/>
    </location>
    <ligand>
        <name>tRNA</name>
        <dbReference type="ChEBI" id="CHEBI:17843"/>
    </ligand>
</feature>
<keyword evidence="5 8" id="KW-0694">RNA-binding</keyword>
<dbReference type="PROSITE" id="PS01196">
    <property type="entry name" value="PEPT_TRNA_HYDROL_2"/>
    <property type="match status" value="1"/>
</dbReference>
<dbReference type="InterPro" id="IPR001328">
    <property type="entry name" value="Pept_tRNA_hydro"/>
</dbReference>
<dbReference type="GO" id="GO:0005737">
    <property type="term" value="C:cytoplasm"/>
    <property type="evidence" value="ECO:0007669"/>
    <property type="project" value="UniProtKB-SubCell"/>
</dbReference>
<feature type="active site" description="Proton acceptor" evidence="8">
    <location>
        <position position="20"/>
    </location>
</feature>
<protein>
    <recommendedName>
        <fullName evidence="7 8">Peptidyl-tRNA hydrolase</fullName>
        <shortName evidence="8">Pth</shortName>
        <ecNumber evidence="1 8">3.1.1.29</ecNumber>
    </recommendedName>
</protein>
<reference evidence="11" key="1">
    <citation type="submission" date="2020-10" db="EMBL/GenBank/DDBJ databases">
        <authorList>
            <person name="Gilroy R."/>
        </authorList>
    </citation>
    <scope>NUCLEOTIDE SEQUENCE</scope>
    <source>
        <strain evidence="11">7293</strain>
    </source>
</reference>
<dbReference type="GO" id="GO:0004045">
    <property type="term" value="F:peptidyl-tRNA hydrolase activity"/>
    <property type="evidence" value="ECO:0007669"/>
    <property type="project" value="UniProtKB-UniRule"/>
</dbReference>
<evidence type="ECO:0000256" key="10">
    <source>
        <dbReference type="RuleBase" id="RU004320"/>
    </source>
</evidence>
<dbReference type="NCBIfam" id="TIGR00447">
    <property type="entry name" value="pth"/>
    <property type="match status" value="1"/>
</dbReference>
<evidence type="ECO:0000256" key="2">
    <source>
        <dbReference type="ARBA" id="ARBA00022490"/>
    </source>
</evidence>
<comment type="function">
    <text evidence="8">Hydrolyzes ribosome-free peptidyl-tRNAs (with 1 or more amino acids incorporated), which drop off the ribosome during protein synthesis, or as a result of ribosome stalling.</text>
</comment>
<organism evidence="11 12">
    <name type="scientific">Candidatus Ornithospirochaeta stercoripullorum</name>
    <dbReference type="NCBI Taxonomy" id="2840899"/>
    <lineage>
        <taxon>Bacteria</taxon>
        <taxon>Pseudomonadati</taxon>
        <taxon>Spirochaetota</taxon>
        <taxon>Spirochaetia</taxon>
        <taxon>Spirochaetales</taxon>
        <taxon>Spirochaetaceae</taxon>
        <taxon>Spirochaetaceae incertae sedis</taxon>
        <taxon>Candidatus Ornithospirochaeta</taxon>
    </lineage>
</organism>
<dbReference type="CDD" id="cd00462">
    <property type="entry name" value="PTH"/>
    <property type="match status" value="1"/>
</dbReference>
<dbReference type="PANTHER" id="PTHR17224">
    <property type="entry name" value="PEPTIDYL-TRNA HYDROLASE"/>
    <property type="match status" value="1"/>
</dbReference>
<feature type="binding site" evidence="8">
    <location>
        <position position="15"/>
    </location>
    <ligand>
        <name>tRNA</name>
        <dbReference type="ChEBI" id="CHEBI:17843"/>
    </ligand>
</feature>
<dbReference type="EMBL" id="JADIMT010000070">
    <property type="protein sequence ID" value="MBO8436556.1"/>
    <property type="molecule type" value="Genomic_DNA"/>
</dbReference>
<name>A0A9D9DZQ3_9SPIO</name>
<dbReference type="HAMAP" id="MF_00083">
    <property type="entry name" value="Pept_tRNA_hydro_bact"/>
    <property type="match status" value="1"/>
</dbReference>
<keyword evidence="3 8" id="KW-0820">tRNA-binding</keyword>
<feature type="binding site" evidence="8">
    <location>
        <position position="58"/>
    </location>
    <ligand>
        <name>tRNA</name>
        <dbReference type="ChEBI" id="CHEBI:17843"/>
    </ligand>
</feature>
<evidence type="ECO:0000256" key="4">
    <source>
        <dbReference type="ARBA" id="ARBA00022801"/>
    </source>
</evidence>
<dbReference type="AlphaFoldDB" id="A0A9D9DZQ3"/>
<dbReference type="SUPFAM" id="SSF53178">
    <property type="entry name" value="Peptidyl-tRNA hydrolase-like"/>
    <property type="match status" value="1"/>
</dbReference>
<comment type="caution">
    <text evidence="11">The sequence shown here is derived from an EMBL/GenBank/DDBJ whole genome shotgun (WGS) entry which is preliminary data.</text>
</comment>
<gene>
    <name evidence="8" type="primary">pth</name>
    <name evidence="11" type="ORF">IAA97_06215</name>
</gene>
<evidence type="ECO:0000256" key="9">
    <source>
        <dbReference type="RuleBase" id="RU000673"/>
    </source>
</evidence>
<dbReference type="PROSITE" id="PS01195">
    <property type="entry name" value="PEPT_TRNA_HYDROL_1"/>
    <property type="match status" value="1"/>
</dbReference>
<keyword evidence="4 8" id="KW-0378">Hydrolase</keyword>
<evidence type="ECO:0000256" key="7">
    <source>
        <dbReference type="ARBA" id="ARBA00050038"/>
    </source>
</evidence>
<dbReference type="InterPro" id="IPR018171">
    <property type="entry name" value="Pept_tRNA_hydro_CS"/>
</dbReference>
<comment type="subcellular location">
    <subcellularLocation>
        <location evidence="8">Cytoplasm</location>
    </subcellularLocation>
</comment>
<comment type="function">
    <text evidence="8">Catalyzes the release of premature peptidyl moieties from peptidyl-tRNA molecules trapped in stalled 50S ribosomal subunits, and thus maintains levels of free tRNAs and 50S ribosomes.</text>
</comment>
<dbReference type="Pfam" id="PF01195">
    <property type="entry name" value="Pept_tRNA_hydro"/>
    <property type="match status" value="1"/>
</dbReference>
<evidence type="ECO:0000256" key="8">
    <source>
        <dbReference type="HAMAP-Rule" id="MF_00083"/>
    </source>
</evidence>
<evidence type="ECO:0000256" key="1">
    <source>
        <dbReference type="ARBA" id="ARBA00013260"/>
    </source>
</evidence>
<reference evidence="11" key="2">
    <citation type="journal article" date="2021" name="PeerJ">
        <title>Extensive microbial diversity within the chicken gut microbiome revealed by metagenomics and culture.</title>
        <authorList>
            <person name="Gilroy R."/>
            <person name="Ravi A."/>
            <person name="Getino M."/>
            <person name="Pursley I."/>
            <person name="Horton D.L."/>
            <person name="Alikhan N.F."/>
            <person name="Baker D."/>
            <person name="Gharbi K."/>
            <person name="Hall N."/>
            <person name="Watson M."/>
            <person name="Adriaenssens E.M."/>
            <person name="Foster-Nyarko E."/>
            <person name="Jarju S."/>
            <person name="Secka A."/>
            <person name="Antonio M."/>
            <person name="Oren A."/>
            <person name="Chaudhuri R.R."/>
            <person name="La Ragione R."/>
            <person name="Hildebrand F."/>
            <person name="Pallen M.J."/>
        </authorList>
    </citation>
    <scope>NUCLEOTIDE SEQUENCE</scope>
    <source>
        <strain evidence="11">7293</strain>
    </source>
</reference>
<evidence type="ECO:0000313" key="11">
    <source>
        <dbReference type="EMBL" id="MBO8436556.1"/>
    </source>
</evidence>
<dbReference type="Proteomes" id="UP000823615">
    <property type="component" value="Unassembled WGS sequence"/>
</dbReference>
<proteinExistence type="inferred from homology"/>
<dbReference type="InterPro" id="IPR036416">
    <property type="entry name" value="Pept_tRNA_hydro_sf"/>
</dbReference>
<feature type="site" description="Discriminates between blocked and unblocked aminoacyl-tRNA" evidence="8">
    <location>
        <position position="10"/>
    </location>
</feature>
<dbReference type="GO" id="GO:0000049">
    <property type="term" value="F:tRNA binding"/>
    <property type="evidence" value="ECO:0007669"/>
    <property type="project" value="UniProtKB-UniRule"/>
</dbReference>
<dbReference type="Gene3D" id="3.40.50.1470">
    <property type="entry name" value="Peptidyl-tRNA hydrolase"/>
    <property type="match status" value="1"/>
</dbReference>
<evidence type="ECO:0000256" key="3">
    <source>
        <dbReference type="ARBA" id="ARBA00022555"/>
    </source>
</evidence>
<comment type="similarity">
    <text evidence="6 8 10">Belongs to the PTH family.</text>
</comment>
<sequence>MIKLAVFLGNPGKEYKETRHNAGFLLADHFYPYTSWKVKFHSMFAEEDGLRILKPMTMMNLSGTAVSEASSFYKLKSDEIIIIHDDLELPLGKARIQKGGGLQGHNGLRSIKERIGSDAFYRLRIGIGRPVHGDVRVYVTSPFKQDEKIALSLLFDKLSPSMLSLGKEGEITT</sequence>
<dbReference type="GO" id="GO:0006515">
    <property type="term" value="P:protein quality control for misfolded or incompletely synthesized proteins"/>
    <property type="evidence" value="ECO:0007669"/>
    <property type="project" value="UniProtKB-UniRule"/>
</dbReference>
<evidence type="ECO:0000256" key="5">
    <source>
        <dbReference type="ARBA" id="ARBA00022884"/>
    </source>
</evidence>
<feature type="binding site" evidence="8">
    <location>
        <position position="106"/>
    </location>
    <ligand>
        <name>tRNA</name>
        <dbReference type="ChEBI" id="CHEBI:17843"/>
    </ligand>
</feature>
<feature type="site" description="Stabilizes the basic form of H active site to accept a proton" evidence="8">
    <location>
        <position position="85"/>
    </location>
</feature>
<accession>A0A9D9DZQ3</accession>
<evidence type="ECO:0000256" key="6">
    <source>
        <dbReference type="ARBA" id="ARBA00038063"/>
    </source>
</evidence>
<comment type="catalytic activity">
    <reaction evidence="8 9">
        <text>an N-acyl-L-alpha-aminoacyl-tRNA + H2O = an N-acyl-L-amino acid + a tRNA + H(+)</text>
        <dbReference type="Rhea" id="RHEA:54448"/>
        <dbReference type="Rhea" id="RHEA-COMP:10123"/>
        <dbReference type="Rhea" id="RHEA-COMP:13883"/>
        <dbReference type="ChEBI" id="CHEBI:15377"/>
        <dbReference type="ChEBI" id="CHEBI:15378"/>
        <dbReference type="ChEBI" id="CHEBI:59874"/>
        <dbReference type="ChEBI" id="CHEBI:78442"/>
        <dbReference type="ChEBI" id="CHEBI:138191"/>
        <dbReference type="EC" id="3.1.1.29"/>
    </reaction>
</comment>
<dbReference type="EC" id="3.1.1.29" evidence="1 8"/>